<accession>Q6LJT6</accession>
<dbReference type="InterPro" id="IPR048922">
    <property type="entry name" value="Bbp16"/>
</dbReference>
<dbReference type="STRING" id="298386.PBPRB0571"/>
<sequence>MMIDQETFLSDKQAVTTTAKSTDVYQISDTQGVDLGPSQVSFDVMVAAEDFAGNTNLEVQIIGSQDSGMGSPEVILSSGAILLAKLKKGRIFAGTLPIHKPFKYIAFNYVVSGTATKGKINAMLTLSNASQHAYNSSYNVTSN</sequence>
<evidence type="ECO:0000313" key="1">
    <source>
        <dbReference type="EMBL" id="CAG22444.1"/>
    </source>
</evidence>
<dbReference type="Pfam" id="PF21190">
    <property type="entry name" value="Bbp16"/>
    <property type="match status" value="1"/>
</dbReference>
<proteinExistence type="predicted"/>
<dbReference type="RefSeq" id="WP_011220661.1">
    <property type="nucleotide sequence ID" value="NC_006371.1"/>
</dbReference>
<dbReference type="EMBL" id="CR378676">
    <property type="protein sequence ID" value="CAG22444.1"/>
    <property type="molecule type" value="Genomic_DNA"/>
</dbReference>
<dbReference type="Gene3D" id="2.60.120.1110">
    <property type="match status" value="1"/>
</dbReference>
<reference evidence="2" key="1">
    <citation type="journal article" date="2005" name="Science">
        <title>Life at depth: Photobacterium profundum genome sequence and expression analysis.</title>
        <authorList>
            <person name="Vezzi A."/>
            <person name="Campanaro S."/>
            <person name="D'Angelo M."/>
            <person name="Simonato F."/>
            <person name="Vitulo N."/>
            <person name="Lauro F.M."/>
            <person name="Cestaro A."/>
            <person name="Malacrida G."/>
            <person name="Simionati B."/>
            <person name="Cannata N."/>
            <person name="Romualdi C."/>
            <person name="Bartlett D.H."/>
            <person name="Valle G."/>
        </authorList>
    </citation>
    <scope>NUCLEOTIDE SEQUENCE [LARGE SCALE GENOMIC DNA]</scope>
    <source>
        <strain evidence="2">ATCC BAA-1253 / SS9</strain>
    </source>
</reference>
<name>Q6LJT6_PHOPR</name>
<dbReference type="KEGG" id="ppr:PBPRB0571"/>
<protein>
    <submittedName>
        <fullName evidence="1">Uncharacterized protein</fullName>
    </submittedName>
</protein>
<keyword evidence="2" id="KW-1185">Reference proteome</keyword>
<evidence type="ECO:0000313" key="2">
    <source>
        <dbReference type="Proteomes" id="UP000000593"/>
    </source>
</evidence>
<organism evidence="1 2">
    <name type="scientific">Photobacterium profundum (strain SS9)</name>
    <dbReference type="NCBI Taxonomy" id="298386"/>
    <lineage>
        <taxon>Bacteria</taxon>
        <taxon>Pseudomonadati</taxon>
        <taxon>Pseudomonadota</taxon>
        <taxon>Gammaproteobacteria</taxon>
        <taxon>Vibrionales</taxon>
        <taxon>Vibrionaceae</taxon>
        <taxon>Photobacterium</taxon>
    </lineage>
</organism>
<dbReference type="AlphaFoldDB" id="Q6LJT6"/>
<dbReference type="Proteomes" id="UP000000593">
    <property type="component" value="Chromosome 2"/>
</dbReference>
<gene>
    <name evidence="1" type="ordered locus">PBPRB0571</name>
</gene>
<dbReference type="HOGENOM" id="CLU_147424_0_0_6"/>